<comment type="caution">
    <text evidence="2">The sequence shown here is derived from an EMBL/GenBank/DDBJ whole genome shotgun (WGS) entry which is preliminary data.</text>
</comment>
<dbReference type="PROSITE" id="PS51186">
    <property type="entry name" value="GNAT"/>
    <property type="match status" value="1"/>
</dbReference>
<dbReference type="PANTHER" id="PTHR42791">
    <property type="entry name" value="GNAT FAMILY ACETYLTRANSFERASE"/>
    <property type="match status" value="1"/>
</dbReference>
<dbReference type="Proteomes" id="UP000604241">
    <property type="component" value="Unassembled WGS sequence"/>
</dbReference>
<dbReference type="PANTHER" id="PTHR42791:SF1">
    <property type="entry name" value="N-ACETYLTRANSFERASE DOMAIN-CONTAINING PROTEIN"/>
    <property type="match status" value="1"/>
</dbReference>
<dbReference type="InterPro" id="IPR000182">
    <property type="entry name" value="GNAT_dom"/>
</dbReference>
<evidence type="ECO:0000313" key="2">
    <source>
        <dbReference type="EMBL" id="MBD7919881.1"/>
    </source>
</evidence>
<reference evidence="2 3" key="1">
    <citation type="submission" date="2020-08" db="EMBL/GenBank/DDBJ databases">
        <title>A Genomic Blueprint of the Chicken Gut Microbiome.</title>
        <authorList>
            <person name="Gilroy R."/>
            <person name="Ravi A."/>
            <person name="Getino M."/>
            <person name="Pursley I."/>
            <person name="Horton D.L."/>
            <person name="Alikhan N.-F."/>
            <person name="Baker D."/>
            <person name="Gharbi K."/>
            <person name="Hall N."/>
            <person name="Watson M."/>
            <person name="Adriaenssens E.M."/>
            <person name="Foster-Nyarko E."/>
            <person name="Jarju S."/>
            <person name="Secka A."/>
            <person name="Antonio M."/>
            <person name="Oren A."/>
            <person name="Chaudhuri R."/>
            <person name="La Ragione R.M."/>
            <person name="Hildebrand F."/>
            <person name="Pallen M.J."/>
        </authorList>
    </citation>
    <scope>NUCLEOTIDE SEQUENCE [LARGE SCALE GENOMIC DNA]</scope>
    <source>
        <strain evidence="2 3">Sa3CUA2</strain>
    </source>
</reference>
<dbReference type="Gene3D" id="3.40.630.30">
    <property type="match status" value="1"/>
</dbReference>
<dbReference type="Pfam" id="PF13508">
    <property type="entry name" value="Acetyltransf_7"/>
    <property type="match status" value="1"/>
</dbReference>
<gene>
    <name evidence="2" type="ORF">H9657_16540</name>
</gene>
<evidence type="ECO:0000259" key="1">
    <source>
        <dbReference type="PROSITE" id="PS51186"/>
    </source>
</evidence>
<dbReference type="InterPro" id="IPR052523">
    <property type="entry name" value="Trichothecene_AcTrans"/>
</dbReference>
<dbReference type="InterPro" id="IPR016181">
    <property type="entry name" value="Acyl_CoA_acyltransferase"/>
</dbReference>
<keyword evidence="3" id="KW-1185">Reference proteome</keyword>
<proteinExistence type="predicted"/>
<evidence type="ECO:0000313" key="3">
    <source>
        <dbReference type="Proteomes" id="UP000604241"/>
    </source>
</evidence>
<accession>A0ABR8QHH3</accession>
<feature type="domain" description="N-acetyltransferase" evidence="1">
    <location>
        <begin position="116"/>
        <end position="201"/>
    </location>
</feature>
<organism evidence="2 3">
    <name type="scientific">Cellulomonas avistercoris</name>
    <dbReference type="NCBI Taxonomy" id="2762242"/>
    <lineage>
        <taxon>Bacteria</taxon>
        <taxon>Bacillati</taxon>
        <taxon>Actinomycetota</taxon>
        <taxon>Actinomycetes</taxon>
        <taxon>Micrococcales</taxon>
        <taxon>Cellulomonadaceae</taxon>
        <taxon>Cellulomonas</taxon>
    </lineage>
</organism>
<sequence>MDVHVAGARPQDVPTAGRVLADALRDDAVMRAMLPGDTDRPARLSRIYAAVARMTLASGGVVDLARDGAAGPVVGVAVWEPPDLALGRWAQLREVPTLVAAVGVRHLPAALRGLRAFAAQRPRYPHWFLAYVAAAPAARGHGVGSALLAHRLAAVDGTGMPVYLEATTGASSRLYERFGFRPTGTIELGGATATTMVRPPA</sequence>
<dbReference type="RefSeq" id="WP_191784527.1">
    <property type="nucleotide sequence ID" value="NZ_JACSQV010000016.1"/>
</dbReference>
<dbReference type="SUPFAM" id="SSF55729">
    <property type="entry name" value="Acyl-CoA N-acyltransferases (Nat)"/>
    <property type="match status" value="1"/>
</dbReference>
<dbReference type="EMBL" id="JACSQV010000016">
    <property type="protein sequence ID" value="MBD7919881.1"/>
    <property type="molecule type" value="Genomic_DNA"/>
</dbReference>
<protein>
    <submittedName>
        <fullName evidence="2">GNAT family N-acetyltransferase</fullName>
    </submittedName>
</protein>
<name>A0ABR8QHH3_9CELL</name>